<sequence>MQRNCDQKKGNFNVKYDIFGIGSALIDLLIEIDDGELSGL</sequence>
<feature type="non-terminal residue" evidence="1">
    <location>
        <position position="40"/>
    </location>
</feature>
<comment type="caution">
    <text evidence="1">The sequence shown here is derived from an EMBL/GenBank/DDBJ whole genome shotgun (WGS) entry which is preliminary data.</text>
</comment>
<protein>
    <submittedName>
        <fullName evidence="1">Uncharacterized protein</fullName>
    </submittedName>
</protein>
<name>X1BXK3_9ZZZZ</name>
<organism evidence="1">
    <name type="scientific">marine sediment metagenome</name>
    <dbReference type="NCBI Taxonomy" id="412755"/>
    <lineage>
        <taxon>unclassified sequences</taxon>
        <taxon>metagenomes</taxon>
        <taxon>ecological metagenomes</taxon>
    </lineage>
</organism>
<gene>
    <name evidence="1" type="ORF">S01H4_41511</name>
</gene>
<dbReference type="EMBL" id="BART01022709">
    <property type="protein sequence ID" value="GAG99760.1"/>
    <property type="molecule type" value="Genomic_DNA"/>
</dbReference>
<dbReference type="AlphaFoldDB" id="X1BXK3"/>
<reference evidence="1" key="1">
    <citation type="journal article" date="2014" name="Front. Microbiol.">
        <title>High frequency of phylogenetically diverse reductive dehalogenase-homologous genes in deep subseafloor sedimentary metagenomes.</title>
        <authorList>
            <person name="Kawai M."/>
            <person name="Futagami T."/>
            <person name="Toyoda A."/>
            <person name="Takaki Y."/>
            <person name="Nishi S."/>
            <person name="Hori S."/>
            <person name="Arai W."/>
            <person name="Tsubouchi T."/>
            <person name="Morono Y."/>
            <person name="Uchiyama I."/>
            <person name="Ito T."/>
            <person name="Fujiyama A."/>
            <person name="Inagaki F."/>
            <person name="Takami H."/>
        </authorList>
    </citation>
    <scope>NUCLEOTIDE SEQUENCE</scope>
    <source>
        <strain evidence="1">Expedition CK06-06</strain>
    </source>
</reference>
<accession>X1BXK3</accession>
<proteinExistence type="predicted"/>
<evidence type="ECO:0000313" key="1">
    <source>
        <dbReference type="EMBL" id="GAG99760.1"/>
    </source>
</evidence>